<keyword evidence="3" id="KW-1185">Reference proteome</keyword>
<evidence type="ECO:0000313" key="2">
    <source>
        <dbReference type="EMBL" id="KAL0906855.1"/>
    </source>
</evidence>
<reference evidence="2 3" key="1">
    <citation type="journal article" date="2024" name="Plant Biotechnol. J.">
        <title>Dendrobium thyrsiflorum genome and its molecular insights into genes involved in important horticultural traits.</title>
        <authorList>
            <person name="Chen B."/>
            <person name="Wang J.Y."/>
            <person name="Zheng P.J."/>
            <person name="Li K.L."/>
            <person name="Liang Y.M."/>
            <person name="Chen X.F."/>
            <person name="Zhang C."/>
            <person name="Zhao X."/>
            <person name="He X."/>
            <person name="Zhang G.Q."/>
            <person name="Liu Z.J."/>
            <person name="Xu Q."/>
        </authorList>
    </citation>
    <scope>NUCLEOTIDE SEQUENCE [LARGE SCALE GENOMIC DNA]</scope>
    <source>
        <strain evidence="2">GZMU011</strain>
    </source>
</reference>
<dbReference type="EMBL" id="JANQDX010000018">
    <property type="protein sequence ID" value="KAL0906855.1"/>
    <property type="molecule type" value="Genomic_DNA"/>
</dbReference>
<sequence length="213" mass="23755">MPLLPPDYRLTSDLHRTTNDALTSAGPPSDTLTSAGPPNDVGPPPDHQVTPLLPLDYILRPLRHPLRTTCFRPPSPENGLSDLYRPSTTVLTTYFVDNGPFDLRRPLTTVFPTSVTRRLRSFRPFLPTMVLPTSVTRQRGERRRKRNLRPLLSPSSFLTTTGPPIVVRPPSDYRQTIDRLRTSVRPPTVVKLPAGGPPGHQPSPDFYPATDRS</sequence>
<gene>
    <name evidence="2" type="ORF">M5K25_025384</name>
</gene>
<feature type="region of interest" description="Disordered" evidence="1">
    <location>
        <begin position="18"/>
        <end position="50"/>
    </location>
</feature>
<accession>A0ABD0U3Z4</accession>
<dbReference type="Proteomes" id="UP001552299">
    <property type="component" value="Unassembled WGS sequence"/>
</dbReference>
<feature type="compositionally biased region" description="Polar residues" evidence="1">
    <location>
        <begin position="153"/>
        <end position="162"/>
    </location>
</feature>
<dbReference type="AlphaFoldDB" id="A0ABD0U3Z4"/>
<evidence type="ECO:0000313" key="3">
    <source>
        <dbReference type="Proteomes" id="UP001552299"/>
    </source>
</evidence>
<feature type="region of interest" description="Disordered" evidence="1">
    <location>
        <begin position="136"/>
        <end position="213"/>
    </location>
</feature>
<protein>
    <submittedName>
        <fullName evidence="2">Uncharacterized protein</fullName>
    </submittedName>
</protein>
<proteinExistence type="predicted"/>
<comment type="caution">
    <text evidence="2">The sequence shown here is derived from an EMBL/GenBank/DDBJ whole genome shotgun (WGS) entry which is preliminary data.</text>
</comment>
<organism evidence="2 3">
    <name type="scientific">Dendrobium thyrsiflorum</name>
    <name type="common">Pinecone-like raceme dendrobium</name>
    <name type="synonym">Orchid</name>
    <dbReference type="NCBI Taxonomy" id="117978"/>
    <lineage>
        <taxon>Eukaryota</taxon>
        <taxon>Viridiplantae</taxon>
        <taxon>Streptophyta</taxon>
        <taxon>Embryophyta</taxon>
        <taxon>Tracheophyta</taxon>
        <taxon>Spermatophyta</taxon>
        <taxon>Magnoliopsida</taxon>
        <taxon>Liliopsida</taxon>
        <taxon>Asparagales</taxon>
        <taxon>Orchidaceae</taxon>
        <taxon>Epidendroideae</taxon>
        <taxon>Malaxideae</taxon>
        <taxon>Dendrobiinae</taxon>
        <taxon>Dendrobium</taxon>
    </lineage>
</organism>
<name>A0ABD0U3Z4_DENTH</name>
<evidence type="ECO:0000256" key="1">
    <source>
        <dbReference type="SAM" id="MobiDB-lite"/>
    </source>
</evidence>